<dbReference type="FunCoup" id="A0A0M8K8W4">
    <property type="interactions" value="5"/>
</dbReference>
<organism evidence="6 8">
    <name type="scientific">Ardenticatena maritima</name>
    <dbReference type="NCBI Taxonomy" id="872965"/>
    <lineage>
        <taxon>Bacteria</taxon>
        <taxon>Bacillati</taxon>
        <taxon>Chloroflexota</taxon>
        <taxon>Ardenticatenia</taxon>
        <taxon>Ardenticatenales</taxon>
        <taxon>Ardenticatenaceae</taxon>
        <taxon>Ardenticatena</taxon>
    </lineage>
</organism>
<evidence type="ECO:0000313" key="9">
    <source>
        <dbReference type="Proteomes" id="UP000050502"/>
    </source>
</evidence>
<dbReference type="Gene3D" id="1.10.10.60">
    <property type="entry name" value="Homeodomain-like"/>
    <property type="match status" value="1"/>
</dbReference>
<dbReference type="RefSeq" id="WP_054493090.1">
    <property type="nucleotide sequence ID" value="NZ_BBZA01000126.1"/>
</dbReference>
<dbReference type="STRING" id="872965.SE16_09370"/>
<comment type="caution">
    <text evidence="6">The sequence shown here is derived from an EMBL/GenBank/DDBJ whole genome shotgun (WGS) entry which is preliminary data.</text>
</comment>
<dbReference type="SUPFAM" id="SSF48498">
    <property type="entry name" value="Tetracyclin repressor-like, C-terminal domain"/>
    <property type="match status" value="1"/>
</dbReference>
<evidence type="ECO:0000256" key="4">
    <source>
        <dbReference type="PROSITE-ProRule" id="PRU00335"/>
    </source>
</evidence>
<dbReference type="OrthoDB" id="9812484at2"/>
<evidence type="ECO:0000259" key="5">
    <source>
        <dbReference type="PROSITE" id="PS50977"/>
    </source>
</evidence>
<dbReference type="InterPro" id="IPR036271">
    <property type="entry name" value="Tet_transcr_reg_TetR-rel_C_sf"/>
</dbReference>
<evidence type="ECO:0000313" key="6">
    <source>
        <dbReference type="EMBL" id="GAP63221.1"/>
    </source>
</evidence>
<dbReference type="FunFam" id="1.10.10.60:FF:000141">
    <property type="entry name" value="TetR family transcriptional regulator"/>
    <property type="match status" value="1"/>
</dbReference>
<evidence type="ECO:0000313" key="8">
    <source>
        <dbReference type="Proteomes" id="UP000037784"/>
    </source>
</evidence>
<dbReference type="GO" id="GO:0045892">
    <property type="term" value="P:negative regulation of DNA-templated transcription"/>
    <property type="evidence" value="ECO:0007669"/>
    <property type="project" value="UniProtKB-ARBA"/>
</dbReference>
<dbReference type="PANTHER" id="PTHR30055:SF234">
    <property type="entry name" value="HTH-TYPE TRANSCRIPTIONAL REGULATOR BETI"/>
    <property type="match status" value="1"/>
</dbReference>
<dbReference type="Proteomes" id="UP000050502">
    <property type="component" value="Unassembled WGS sequence"/>
</dbReference>
<sequence length="201" mass="22492">MPEPVQSRAQATRQRILDAAMRIFSNKGYHDTRVDEIAAASETSKGAIYFHFPSKERIFLALIDQFADLLEAQLEKALAETPGGIERVDAALRVCLETFGQYRHLAKIVLVQAVGLGQIFEQKRIEVHQRFVHVIKRELDKAVAEGDIPPIDTEVAALAWMGALNEVVIQWVHTGEPDPTRSLPTLRLMLLRSVGVNVETE</sequence>
<dbReference type="EMBL" id="LGKN01000005">
    <property type="protein sequence ID" value="KPL87777.1"/>
    <property type="molecule type" value="Genomic_DNA"/>
</dbReference>
<evidence type="ECO:0000256" key="2">
    <source>
        <dbReference type="ARBA" id="ARBA00023125"/>
    </source>
</evidence>
<dbReference type="EMBL" id="BBZA01000126">
    <property type="protein sequence ID" value="GAP63221.1"/>
    <property type="molecule type" value="Genomic_DNA"/>
</dbReference>
<keyword evidence="1" id="KW-0805">Transcription regulation</keyword>
<reference evidence="8" key="3">
    <citation type="submission" date="2015-08" db="EMBL/GenBank/DDBJ databases">
        <title>Draft Genome Sequence of a Heterotrophic Facultative Anaerobic Bacterium Ardenticatena maritima Strain 110S.</title>
        <authorList>
            <person name="Kawaichi S."/>
            <person name="Yoshida T."/>
            <person name="Sako Y."/>
            <person name="Nakamura R."/>
        </authorList>
    </citation>
    <scope>NUCLEOTIDE SEQUENCE [LARGE SCALE GENOMIC DNA]</scope>
    <source>
        <strain evidence="8">110S</strain>
    </source>
</reference>
<keyword evidence="3" id="KW-0804">Transcription</keyword>
<proteinExistence type="predicted"/>
<keyword evidence="8" id="KW-1185">Reference proteome</keyword>
<dbReference type="PRINTS" id="PR00455">
    <property type="entry name" value="HTHTETR"/>
</dbReference>
<evidence type="ECO:0000256" key="3">
    <source>
        <dbReference type="ARBA" id="ARBA00023163"/>
    </source>
</evidence>
<accession>A0A0M8K8W4</accession>
<reference evidence="6 8" key="1">
    <citation type="journal article" date="2015" name="Genome Announc.">
        <title>Draft Genome Sequence of a Heterotrophic Facultative Anaerobic Thermophilic Bacterium, Ardenticatena maritima Strain 110ST.</title>
        <authorList>
            <person name="Kawaichi S."/>
            <person name="Yoshida T."/>
            <person name="Sako Y."/>
            <person name="Nakamura R."/>
        </authorList>
    </citation>
    <scope>NUCLEOTIDE SEQUENCE [LARGE SCALE GENOMIC DNA]</scope>
    <source>
        <strain evidence="6 8">110S</strain>
    </source>
</reference>
<reference evidence="7 9" key="2">
    <citation type="submission" date="2015-07" db="EMBL/GenBank/DDBJ databases">
        <title>Whole genome sequence of Ardenticatena maritima DSM 23922.</title>
        <authorList>
            <person name="Hemp J."/>
            <person name="Ward L.M."/>
            <person name="Pace L.A."/>
            <person name="Fischer W.W."/>
        </authorList>
    </citation>
    <scope>NUCLEOTIDE SEQUENCE [LARGE SCALE GENOMIC DNA]</scope>
    <source>
        <strain evidence="7 9">110S</strain>
    </source>
</reference>
<dbReference type="PROSITE" id="PS50977">
    <property type="entry name" value="HTH_TETR_2"/>
    <property type="match status" value="1"/>
</dbReference>
<evidence type="ECO:0000313" key="7">
    <source>
        <dbReference type="EMBL" id="KPL87777.1"/>
    </source>
</evidence>
<dbReference type="SUPFAM" id="SSF46689">
    <property type="entry name" value="Homeodomain-like"/>
    <property type="match status" value="1"/>
</dbReference>
<keyword evidence="2 4" id="KW-0238">DNA-binding</keyword>
<dbReference type="InterPro" id="IPR041490">
    <property type="entry name" value="KstR2_TetR_C"/>
</dbReference>
<dbReference type="Pfam" id="PF00440">
    <property type="entry name" value="TetR_N"/>
    <property type="match status" value="1"/>
</dbReference>
<dbReference type="GO" id="GO:0003700">
    <property type="term" value="F:DNA-binding transcription factor activity"/>
    <property type="evidence" value="ECO:0007669"/>
    <property type="project" value="TreeGrafter"/>
</dbReference>
<dbReference type="InParanoid" id="A0A0M8K8W4"/>
<dbReference type="InterPro" id="IPR050109">
    <property type="entry name" value="HTH-type_TetR-like_transc_reg"/>
</dbReference>
<feature type="domain" description="HTH tetR-type" evidence="5">
    <location>
        <begin position="10"/>
        <end position="70"/>
    </location>
</feature>
<evidence type="ECO:0000256" key="1">
    <source>
        <dbReference type="ARBA" id="ARBA00023015"/>
    </source>
</evidence>
<dbReference type="InterPro" id="IPR009057">
    <property type="entry name" value="Homeodomain-like_sf"/>
</dbReference>
<dbReference type="Pfam" id="PF17932">
    <property type="entry name" value="TetR_C_24"/>
    <property type="match status" value="1"/>
</dbReference>
<dbReference type="Gene3D" id="1.10.357.10">
    <property type="entry name" value="Tetracycline Repressor, domain 2"/>
    <property type="match status" value="1"/>
</dbReference>
<name>A0A0M8K8W4_9CHLR</name>
<protein>
    <submittedName>
        <fullName evidence="7">TetR family transcriptional regulator</fullName>
    </submittedName>
</protein>
<dbReference type="PANTHER" id="PTHR30055">
    <property type="entry name" value="HTH-TYPE TRANSCRIPTIONAL REGULATOR RUTR"/>
    <property type="match status" value="1"/>
</dbReference>
<dbReference type="InterPro" id="IPR001647">
    <property type="entry name" value="HTH_TetR"/>
</dbReference>
<dbReference type="AlphaFoldDB" id="A0A0M8K8W4"/>
<dbReference type="GO" id="GO:0000976">
    <property type="term" value="F:transcription cis-regulatory region binding"/>
    <property type="evidence" value="ECO:0007669"/>
    <property type="project" value="TreeGrafter"/>
</dbReference>
<gene>
    <name evidence="6" type="ORF">ARMA_1644</name>
    <name evidence="7" type="ORF">SE16_09370</name>
</gene>
<dbReference type="Proteomes" id="UP000037784">
    <property type="component" value="Unassembled WGS sequence"/>
</dbReference>
<feature type="DNA-binding region" description="H-T-H motif" evidence="4">
    <location>
        <begin position="33"/>
        <end position="52"/>
    </location>
</feature>